<evidence type="ECO:0000313" key="1">
    <source>
        <dbReference type="EMBL" id="SOQ52730.1"/>
    </source>
</evidence>
<gene>
    <name evidence="1" type="ORF">SFRICE_035679</name>
</gene>
<reference evidence="1" key="1">
    <citation type="submission" date="2016-07" db="EMBL/GenBank/DDBJ databases">
        <authorList>
            <person name="Bretaudeau A."/>
        </authorList>
    </citation>
    <scope>NUCLEOTIDE SEQUENCE</scope>
    <source>
        <strain evidence="1">Rice</strain>
        <tissue evidence="1">Whole body</tissue>
    </source>
</reference>
<accession>A0A2H1WI29</accession>
<dbReference type="EMBL" id="ODYU01008807">
    <property type="protein sequence ID" value="SOQ52730.1"/>
    <property type="molecule type" value="Genomic_DNA"/>
</dbReference>
<proteinExistence type="predicted"/>
<name>A0A2H1WI29_SPOFR</name>
<sequence>METPREKTWTWRRRILSEAAGIGMTWNIVKREAQDRSRWKISVNPLCLIYWTQDLKTKSRKGKILLYPIIIRALEWNLSLICENPEDAPWRCETYFECFVACRVCVAPPMCEEDGAEDGILEIHQQAEEKLKFYCIVSLNLDN</sequence>
<dbReference type="AlphaFoldDB" id="A0A2H1WI29"/>
<organism evidence="1">
    <name type="scientific">Spodoptera frugiperda</name>
    <name type="common">Fall armyworm</name>
    <dbReference type="NCBI Taxonomy" id="7108"/>
    <lineage>
        <taxon>Eukaryota</taxon>
        <taxon>Metazoa</taxon>
        <taxon>Ecdysozoa</taxon>
        <taxon>Arthropoda</taxon>
        <taxon>Hexapoda</taxon>
        <taxon>Insecta</taxon>
        <taxon>Pterygota</taxon>
        <taxon>Neoptera</taxon>
        <taxon>Endopterygota</taxon>
        <taxon>Lepidoptera</taxon>
        <taxon>Glossata</taxon>
        <taxon>Ditrysia</taxon>
        <taxon>Noctuoidea</taxon>
        <taxon>Noctuidae</taxon>
        <taxon>Amphipyrinae</taxon>
        <taxon>Spodoptera</taxon>
    </lineage>
</organism>
<protein>
    <submittedName>
        <fullName evidence="1">SFRICE_035679</fullName>
    </submittedName>
</protein>